<dbReference type="Proteomes" id="UP000321353">
    <property type="component" value="Chromosome"/>
</dbReference>
<proteinExistence type="predicted"/>
<evidence type="ECO:0000313" key="1">
    <source>
        <dbReference type="EMBL" id="QEG00743.1"/>
    </source>
</evidence>
<keyword evidence="2" id="KW-1185">Reference proteome</keyword>
<dbReference type="AlphaFoldDB" id="A0A5B9MHI4"/>
<dbReference type="KEGG" id="smam:Mal15_48150"/>
<name>A0A5B9MHI4_9BACT</name>
<evidence type="ECO:0008006" key="3">
    <source>
        <dbReference type="Google" id="ProtNLM"/>
    </source>
</evidence>
<dbReference type="Pfam" id="PF14106">
    <property type="entry name" value="DUF4279"/>
    <property type="match status" value="1"/>
</dbReference>
<reference evidence="1 2" key="1">
    <citation type="submission" date="2019-02" db="EMBL/GenBank/DDBJ databases">
        <title>Planctomycetal bacteria perform biofilm scaping via a novel small molecule.</title>
        <authorList>
            <person name="Jeske O."/>
            <person name="Boedeker C."/>
            <person name="Wiegand S."/>
            <person name="Breitling P."/>
            <person name="Kallscheuer N."/>
            <person name="Jogler M."/>
            <person name="Rohde M."/>
            <person name="Petersen J."/>
            <person name="Medema M.H."/>
            <person name="Surup F."/>
            <person name="Jogler C."/>
        </authorList>
    </citation>
    <scope>NUCLEOTIDE SEQUENCE [LARGE SCALE GENOMIC DNA]</scope>
    <source>
        <strain evidence="1 2">Mal15</strain>
    </source>
</reference>
<dbReference type="InterPro" id="IPR025459">
    <property type="entry name" value="DUF4279"/>
</dbReference>
<gene>
    <name evidence="1" type="ORF">Mal15_48150</name>
</gene>
<dbReference type="EMBL" id="CP036264">
    <property type="protein sequence ID" value="QEG00743.1"/>
    <property type="molecule type" value="Genomic_DNA"/>
</dbReference>
<protein>
    <recommendedName>
        <fullName evidence="3">DUF4279 domain-containing protein</fullName>
    </recommendedName>
</protein>
<accession>A0A5B9MHI4</accession>
<sequence length="168" mass="18815">MPGYGGRSPTEDSWPLPLREKFELTLYDDEYATCVETYATLRVFTGDVPPDRFTEYIGVTPSKTQEFQIRPEGWKSLPAGWFLTSQSEIDSRDVRRHIDFILDQIDAKTDALAWIRESGGIADVMCYWVSASGQGGPSLLPAQSSKLAALDLEIWFDVYFDASDDGGD</sequence>
<evidence type="ECO:0000313" key="2">
    <source>
        <dbReference type="Proteomes" id="UP000321353"/>
    </source>
</evidence>
<organism evidence="1 2">
    <name type="scientific">Stieleria maiorica</name>
    <dbReference type="NCBI Taxonomy" id="2795974"/>
    <lineage>
        <taxon>Bacteria</taxon>
        <taxon>Pseudomonadati</taxon>
        <taxon>Planctomycetota</taxon>
        <taxon>Planctomycetia</taxon>
        <taxon>Pirellulales</taxon>
        <taxon>Pirellulaceae</taxon>
        <taxon>Stieleria</taxon>
    </lineage>
</organism>